<dbReference type="EMBL" id="CP070499">
    <property type="protein sequence ID" value="QSB16909.1"/>
    <property type="molecule type" value="Genomic_DNA"/>
</dbReference>
<dbReference type="PROSITE" id="PS50885">
    <property type="entry name" value="HAMP"/>
    <property type="match status" value="1"/>
</dbReference>
<comment type="cofactor">
    <cofactor evidence="3">
        <name>Mg(2+)</name>
        <dbReference type="ChEBI" id="CHEBI:18420"/>
    </cofactor>
</comment>
<dbReference type="InterPro" id="IPR036097">
    <property type="entry name" value="HisK_dim/P_sf"/>
</dbReference>
<evidence type="ECO:0000256" key="21">
    <source>
        <dbReference type="ARBA" id="ARBA00040454"/>
    </source>
</evidence>
<dbReference type="InterPro" id="IPR050980">
    <property type="entry name" value="2C_sensor_his_kinase"/>
</dbReference>
<evidence type="ECO:0000256" key="1">
    <source>
        <dbReference type="ARBA" id="ARBA00000085"/>
    </source>
</evidence>
<keyword evidence="6" id="KW-1003">Cell membrane</keyword>
<feature type="domain" description="Histidine kinase" evidence="25">
    <location>
        <begin position="215"/>
        <end position="444"/>
    </location>
</feature>
<evidence type="ECO:0000256" key="19">
    <source>
        <dbReference type="ARBA" id="ARBA00023026"/>
    </source>
</evidence>
<keyword evidence="7" id="KW-0597">Phosphoprotein</keyword>
<name>A0A895YN76_9ACTN</name>
<evidence type="ECO:0000256" key="23">
    <source>
        <dbReference type="SAM" id="MobiDB-lite"/>
    </source>
</evidence>
<comment type="cofactor">
    <cofactor evidence="2">
        <name>Mn(2+)</name>
        <dbReference type="ChEBI" id="CHEBI:29035"/>
    </cofactor>
</comment>
<evidence type="ECO:0000256" key="9">
    <source>
        <dbReference type="ARBA" id="ARBA00022692"/>
    </source>
</evidence>
<evidence type="ECO:0000256" key="7">
    <source>
        <dbReference type="ARBA" id="ARBA00022553"/>
    </source>
</evidence>
<evidence type="ECO:0000256" key="18">
    <source>
        <dbReference type="ARBA" id="ARBA00023016"/>
    </source>
</evidence>
<protein>
    <recommendedName>
        <fullName evidence="21">Signal transduction histidine-protein kinase/phosphatase MprB</fullName>
        <ecNumber evidence="5">2.7.13.3</ecNumber>
    </recommendedName>
    <alternativeName>
        <fullName evidence="22">Mycobacterial persistence regulator B</fullName>
    </alternativeName>
</protein>
<evidence type="ECO:0000256" key="16">
    <source>
        <dbReference type="ARBA" id="ARBA00022989"/>
    </source>
</evidence>
<evidence type="ECO:0000256" key="24">
    <source>
        <dbReference type="SAM" id="Phobius"/>
    </source>
</evidence>
<keyword evidence="9 24" id="KW-0812">Transmembrane</keyword>
<evidence type="ECO:0000256" key="12">
    <source>
        <dbReference type="ARBA" id="ARBA00022801"/>
    </source>
</evidence>
<dbReference type="SUPFAM" id="SSF158472">
    <property type="entry name" value="HAMP domain-like"/>
    <property type="match status" value="1"/>
</dbReference>
<evidence type="ECO:0000256" key="4">
    <source>
        <dbReference type="ARBA" id="ARBA00004651"/>
    </source>
</evidence>
<dbReference type="PROSITE" id="PS50109">
    <property type="entry name" value="HIS_KIN"/>
    <property type="match status" value="1"/>
</dbReference>
<dbReference type="Pfam" id="PF02518">
    <property type="entry name" value="HATPase_c"/>
    <property type="match status" value="1"/>
</dbReference>
<dbReference type="InterPro" id="IPR003661">
    <property type="entry name" value="HisK_dim/P_dom"/>
</dbReference>
<dbReference type="InterPro" id="IPR004358">
    <property type="entry name" value="Sig_transdc_His_kin-like_C"/>
</dbReference>
<evidence type="ECO:0000256" key="6">
    <source>
        <dbReference type="ARBA" id="ARBA00022475"/>
    </source>
</evidence>
<dbReference type="Gene3D" id="3.30.565.10">
    <property type="entry name" value="Histidine kinase-like ATPase, C-terminal domain"/>
    <property type="match status" value="1"/>
</dbReference>
<keyword evidence="13" id="KW-0067">ATP-binding</keyword>
<keyword evidence="20" id="KW-0464">Manganese</keyword>
<keyword evidence="12" id="KW-0378">Hydrolase</keyword>
<dbReference type="SMART" id="SM00304">
    <property type="entry name" value="HAMP"/>
    <property type="match status" value="1"/>
</dbReference>
<dbReference type="Gene3D" id="1.10.287.130">
    <property type="match status" value="1"/>
</dbReference>
<evidence type="ECO:0000256" key="22">
    <source>
        <dbReference type="ARBA" id="ARBA00041776"/>
    </source>
</evidence>
<accession>A0A895YN76</accession>
<proteinExistence type="predicted"/>
<keyword evidence="14" id="KW-0460">Magnesium</keyword>
<evidence type="ECO:0000313" key="28">
    <source>
        <dbReference type="Proteomes" id="UP000662857"/>
    </source>
</evidence>
<dbReference type="AlphaFoldDB" id="A0A895YN76"/>
<comment type="subcellular location">
    <subcellularLocation>
        <location evidence="4">Cell membrane</location>
        <topology evidence="4">Multi-pass membrane protein</topology>
    </subcellularLocation>
</comment>
<evidence type="ECO:0000256" key="17">
    <source>
        <dbReference type="ARBA" id="ARBA00023012"/>
    </source>
</evidence>
<sequence>MIPLGLLVEQLAQERALAQAERRAAIVVSVLAVTTDPNAVEQVIASAQGDTPAENGGGGQLAVHGLAEQPLGTSYAATTDLTRAAQQQHTVLAPLDDGVAYLEPVEIGDDQLAVVEVHVPSAALRGGVWAAWGALVVVAAGLVLGSALVGDRLANRMVRPARSLADAATALGDGALDVRVTLSGPRELAEAGYAFNQMADRLAALRTAEREMVADLSHRLRTPLTGLRLDVEALEAAEADALAAHEPRAGGYGYPAADDDDRYRTLARVRQALTTLEHEIDVLIRTTRQATQATADEPPPPGRCDAGEVVAERMSFWSAVAGDQDRPCEVVVPPTPAPVRVPGAELAAALDAVLGNAFRYTPQGTALEVAVSRHDGWVAVRVDDAGAGIADPDRALTRGASDQGSTGLGLDIARRVAQTGGGSVSVGNGRLGGASVVMLLADAEAPPPSAPSRRGLIGRLTREPRLSRRS</sequence>
<dbReference type="PRINTS" id="PR00344">
    <property type="entry name" value="BCTRLSENSOR"/>
</dbReference>
<dbReference type="SMART" id="SM00387">
    <property type="entry name" value="HATPase_c"/>
    <property type="match status" value="1"/>
</dbReference>
<dbReference type="Proteomes" id="UP000662857">
    <property type="component" value="Chromosome"/>
</dbReference>
<dbReference type="InterPro" id="IPR003660">
    <property type="entry name" value="HAMP_dom"/>
</dbReference>
<dbReference type="SUPFAM" id="SSF47384">
    <property type="entry name" value="Homodimeric domain of signal transducing histidine kinase"/>
    <property type="match status" value="1"/>
</dbReference>
<dbReference type="Gene3D" id="1.10.8.500">
    <property type="entry name" value="HAMP domain in histidine kinase"/>
    <property type="match status" value="1"/>
</dbReference>
<evidence type="ECO:0000256" key="13">
    <source>
        <dbReference type="ARBA" id="ARBA00022840"/>
    </source>
</evidence>
<evidence type="ECO:0000259" key="25">
    <source>
        <dbReference type="PROSITE" id="PS50109"/>
    </source>
</evidence>
<dbReference type="InterPro" id="IPR003594">
    <property type="entry name" value="HATPase_dom"/>
</dbReference>
<evidence type="ECO:0000259" key="26">
    <source>
        <dbReference type="PROSITE" id="PS50885"/>
    </source>
</evidence>
<keyword evidence="10" id="KW-0547">Nucleotide-binding</keyword>
<dbReference type="Pfam" id="PF00672">
    <property type="entry name" value="HAMP"/>
    <property type="match status" value="1"/>
</dbReference>
<dbReference type="CDD" id="cd06225">
    <property type="entry name" value="HAMP"/>
    <property type="match status" value="1"/>
</dbReference>
<evidence type="ECO:0000256" key="20">
    <source>
        <dbReference type="ARBA" id="ARBA00023211"/>
    </source>
</evidence>
<keyword evidence="8" id="KW-0808">Transferase</keyword>
<dbReference type="KEGG" id="nhy:JQS43_11885"/>
<dbReference type="GO" id="GO:0004721">
    <property type="term" value="F:phosphoprotein phosphatase activity"/>
    <property type="evidence" value="ECO:0007669"/>
    <property type="project" value="UniProtKB-KW"/>
</dbReference>
<feature type="region of interest" description="Disordered" evidence="23">
    <location>
        <begin position="444"/>
        <end position="470"/>
    </location>
</feature>
<dbReference type="EC" id="2.7.13.3" evidence="5"/>
<comment type="catalytic activity">
    <reaction evidence="1">
        <text>ATP + protein L-histidine = ADP + protein N-phospho-L-histidine.</text>
        <dbReference type="EC" id="2.7.13.3"/>
    </reaction>
</comment>
<keyword evidence="15" id="KW-0904">Protein phosphatase</keyword>
<keyword evidence="28" id="KW-1185">Reference proteome</keyword>
<reference evidence="27" key="1">
    <citation type="submission" date="2021-02" db="EMBL/GenBank/DDBJ databases">
        <title>Natrosporangium hydrolyticum gen. nov., sp. nov, a haloalkaliphilic actinobacterium from a soda solonchak soil.</title>
        <authorList>
            <person name="Sorokin D.Y."/>
            <person name="Khijniak T.V."/>
            <person name="Zakharycheva A.P."/>
            <person name="Boueva O.V."/>
            <person name="Ariskina E.V."/>
            <person name="Hahnke R.L."/>
            <person name="Bunk B."/>
            <person name="Sproer C."/>
            <person name="Schumann P."/>
            <person name="Evtushenko L.I."/>
            <person name="Kublanov I.V."/>
        </authorList>
    </citation>
    <scope>NUCLEOTIDE SEQUENCE</scope>
    <source>
        <strain evidence="27">DSM 106523</strain>
    </source>
</reference>
<evidence type="ECO:0000256" key="3">
    <source>
        <dbReference type="ARBA" id="ARBA00001946"/>
    </source>
</evidence>
<evidence type="ECO:0000256" key="5">
    <source>
        <dbReference type="ARBA" id="ARBA00012438"/>
    </source>
</evidence>
<keyword evidence="24" id="KW-0472">Membrane</keyword>
<evidence type="ECO:0000256" key="14">
    <source>
        <dbReference type="ARBA" id="ARBA00022842"/>
    </source>
</evidence>
<keyword evidence="18" id="KW-0346">Stress response</keyword>
<feature type="domain" description="HAMP" evidence="26">
    <location>
        <begin position="155"/>
        <end position="207"/>
    </location>
</feature>
<keyword evidence="19" id="KW-0843">Virulence</keyword>
<dbReference type="CDD" id="cd00082">
    <property type="entry name" value="HisKA"/>
    <property type="match status" value="1"/>
</dbReference>
<evidence type="ECO:0000256" key="8">
    <source>
        <dbReference type="ARBA" id="ARBA00022679"/>
    </source>
</evidence>
<dbReference type="Pfam" id="PF00512">
    <property type="entry name" value="HisKA"/>
    <property type="match status" value="1"/>
</dbReference>
<feature type="compositionally biased region" description="Basic and acidic residues" evidence="23">
    <location>
        <begin position="460"/>
        <end position="470"/>
    </location>
</feature>
<keyword evidence="17" id="KW-0902">Two-component regulatory system</keyword>
<evidence type="ECO:0000256" key="15">
    <source>
        <dbReference type="ARBA" id="ARBA00022912"/>
    </source>
</evidence>
<dbReference type="InterPro" id="IPR005467">
    <property type="entry name" value="His_kinase_dom"/>
</dbReference>
<dbReference type="GO" id="GO:0000155">
    <property type="term" value="F:phosphorelay sensor kinase activity"/>
    <property type="evidence" value="ECO:0007669"/>
    <property type="project" value="InterPro"/>
</dbReference>
<keyword evidence="16 24" id="KW-1133">Transmembrane helix</keyword>
<dbReference type="RefSeq" id="WP_239679154.1">
    <property type="nucleotide sequence ID" value="NZ_CP070499.1"/>
</dbReference>
<dbReference type="SUPFAM" id="SSF55874">
    <property type="entry name" value="ATPase domain of HSP90 chaperone/DNA topoisomerase II/histidine kinase"/>
    <property type="match status" value="1"/>
</dbReference>
<gene>
    <name evidence="27" type="ORF">JQS43_11885</name>
</gene>
<dbReference type="GO" id="GO:0005524">
    <property type="term" value="F:ATP binding"/>
    <property type="evidence" value="ECO:0007669"/>
    <property type="project" value="UniProtKB-KW"/>
</dbReference>
<feature type="transmembrane region" description="Helical" evidence="24">
    <location>
        <begin position="129"/>
        <end position="149"/>
    </location>
</feature>
<evidence type="ECO:0000256" key="2">
    <source>
        <dbReference type="ARBA" id="ARBA00001936"/>
    </source>
</evidence>
<dbReference type="InterPro" id="IPR036890">
    <property type="entry name" value="HATPase_C_sf"/>
</dbReference>
<evidence type="ECO:0000313" key="27">
    <source>
        <dbReference type="EMBL" id="QSB16909.1"/>
    </source>
</evidence>
<evidence type="ECO:0000256" key="11">
    <source>
        <dbReference type="ARBA" id="ARBA00022777"/>
    </source>
</evidence>
<dbReference type="GO" id="GO:0005886">
    <property type="term" value="C:plasma membrane"/>
    <property type="evidence" value="ECO:0007669"/>
    <property type="project" value="UniProtKB-SubCell"/>
</dbReference>
<dbReference type="PANTHER" id="PTHR44936">
    <property type="entry name" value="SENSOR PROTEIN CREC"/>
    <property type="match status" value="1"/>
</dbReference>
<evidence type="ECO:0000256" key="10">
    <source>
        <dbReference type="ARBA" id="ARBA00022741"/>
    </source>
</evidence>
<dbReference type="PANTHER" id="PTHR44936:SF9">
    <property type="entry name" value="SENSOR PROTEIN CREC"/>
    <property type="match status" value="1"/>
</dbReference>
<organism evidence="27 28">
    <name type="scientific">Natronosporangium hydrolyticum</name>
    <dbReference type="NCBI Taxonomy" id="2811111"/>
    <lineage>
        <taxon>Bacteria</taxon>
        <taxon>Bacillati</taxon>
        <taxon>Actinomycetota</taxon>
        <taxon>Actinomycetes</taxon>
        <taxon>Micromonosporales</taxon>
        <taxon>Micromonosporaceae</taxon>
        <taxon>Natronosporangium</taxon>
    </lineage>
</organism>
<keyword evidence="11 27" id="KW-0418">Kinase</keyword>